<protein>
    <submittedName>
        <fullName evidence="1">RusA family crossover junction endodeoxyribonuclease</fullName>
    </submittedName>
</protein>
<organism evidence="1 2">
    <name type="scientific">Leptolyngbya subtilissima DQ-A4</name>
    <dbReference type="NCBI Taxonomy" id="2933933"/>
    <lineage>
        <taxon>Bacteria</taxon>
        <taxon>Bacillati</taxon>
        <taxon>Cyanobacteriota</taxon>
        <taxon>Cyanophyceae</taxon>
        <taxon>Leptolyngbyales</taxon>
        <taxon>Leptolyngbyaceae</taxon>
        <taxon>Leptolyngbya group</taxon>
        <taxon>Leptolyngbya</taxon>
    </lineage>
</organism>
<accession>A0ABV0K9N0</accession>
<reference evidence="1 2" key="1">
    <citation type="submission" date="2022-04" db="EMBL/GenBank/DDBJ databases">
        <title>Positive selection, recombination, and allopatry shape intraspecific diversity of widespread and dominant cyanobacteria.</title>
        <authorList>
            <person name="Wei J."/>
            <person name="Shu W."/>
            <person name="Hu C."/>
        </authorList>
    </citation>
    <scope>NUCLEOTIDE SEQUENCE [LARGE SCALE GENOMIC DNA]</scope>
    <source>
        <strain evidence="1 2">DQ-A4</strain>
    </source>
</reference>
<dbReference type="InterPro" id="IPR036614">
    <property type="entry name" value="RusA-like_sf"/>
</dbReference>
<dbReference type="InterPro" id="IPR008822">
    <property type="entry name" value="Endonuclease_RusA-like"/>
</dbReference>
<dbReference type="RefSeq" id="WP_190704929.1">
    <property type="nucleotide sequence ID" value="NZ_JAMPKX010000011.1"/>
</dbReference>
<keyword evidence="2" id="KW-1185">Reference proteome</keyword>
<dbReference type="Pfam" id="PF05866">
    <property type="entry name" value="RusA"/>
    <property type="match status" value="1"/>
</dbReference>
<name>A0ABV0K9N0_9CYAN</name>
<evidence type="ECO:0000313" key="2">
    <source>
        <dbReference type="Proteomes" id="UP001482513"/>
    </source>
</evidence>
<comment type="caution">
    <text evidence="1">The sequence shown here is derived from an EMBL/GenBank/DDBJ whole genome shotgun (WGS) entry which is preliminary data.</text>
</comment>
<dbReference type="SUPFAM" id="SSF103084">
    <property type="entry name" value="Holliday junction resolvase RusA"/>
    <property type="match status" value="1"/>
</dbReference>
<gene>
    <name evidence="1" type="ORF">NC992_20910</name>
</gene>
<evidence type="ECO:0000313" key="1">
    <source>
        <dbReference type="EMBL" id="MEP0949354.1"/>
    </source>
</evidence>
<dbReference type="EMBL" id="JAMPKX010000011">
    <property type="protein sequence ID" value="MEP0949354.1"/>
    <property type="molecule type" value="Genomic_DNA"/>
</dbReference>
<sequence length="227" mass="27051">MSKEKWDRNRLFLSSGELEIVINENPVSLQASRRKKDIITSAICKVTSNCEFMLTDDVQIYIEWWIHEQNRYETDSSADVDNIIKPILDAISGPDGILINDCQVQAVDCRWLDFFNAEQRINIRIKMLDRDGWLLKDGLFFMHMWNGLCYPTWMDEENPENTLLIVEQMERMLMLRDERLRQKENYYLAKMLMPVQRIFHISRIKGFPVFKVEEIKDKIKAILKNQR</sequence>
<dbReference type="Gene3D" id="3.30.1330.70">
    <property type="entry name" value="Holliday junction resolvase RusA"/>
    <property type="match status" value="1"/>
</dbReference>
<dbReference type="Proteomes" id="UP001482513">
    <property type="component" value="Unassembled WGS sequence"/>
</dbReference>
<proteinExistence type="predicted"/>